<comment type="caution">
    <text evidence="3">The sequence shown here is derived from an EMBL/GenBank/DDBJ whole genome shotgun (WGS) entry which is preliminary data.</text>
</comment>
<dbReference type="InterPro" id="IPR054017">
    <property type="entry name" value="GKRP_SIS_2"/>
</dbReference>
<proteinExistence type="predicted"/>
<name>A0AAN7TWD5_9MYCE</name>
<dbReference type="PANTHER" id="PTHR10088:SF4">
    <property type="entry name" value="GLUCOKINASE REGULATORY PROTEIN"/>
    <property type="match status" value="1"/>
</dbReference>
<dbReference type="GO" id="GO:0019899">
    <property type="term" value="F:enzyme binding"/>
    <property type="evidence" value="ECO:0007669"/>
    <property type="project" value="TreeGrafter"/>
</dbReference>
<evidence type="ECO:0000259" key="2">
    <source>
        <dbReference type="PROSITE" id="PS51464"/>
    </source>
</evidence>
<dbReference type="AlphaFoldDB" id="A0AAN7TWD5"/>
<dbReference type="GO" id="GO:0009750">
    <property type="term" value="P:response to fructose"/>
    <property type="evidence" value="ECO:0007669"/>
    <property type="project" value="TreeGrafter"/>
</dbReference>
<dbReference type="InterPro" id="IPR005486">
    <property type="entry name" value="Glucokinase_regulatory_CS"/>
</dbReference>
<dbReference type="GO" id="GO:0005654">
    <property type="term" value="C:nucleoplasm"/>
    <property type="evidence" value="ECO:0007669"/>
    <property type="project" value="TreeGrafter"/>
</dbReference>
<dbReference type="InterPro" id="IPR040190">
    <property type="entry name" value="MURQ/GCKR"/>
</dbReference>
<dbReference type="FunFam" id="3.40.50.12620:FF:000001">
    <property type="entry name" value="Glucokinase regulatory protein"/>
    <property type="match status" value="1"/>
</dbReference>
<gene>
    <name evidence="3" type="ORF">RB653_007346</name>
</gene>
<dbReference type="Gene3D" id="3.40.50.10490">
    <property type="entry name" value="Glucose-6-phosphate isomerase like protein, domain 1"/>
    <property type="match status" value="1"/>
</dbReference>
<dbReference type="InterPro" id="IPR001347">
    <property type="entry name" value="SIS_dom"/>
</dbReference>
<dbReference type="GO" id="GO:0004857">
    <property type="term" value="F:enzyme inhibitor activity"/>
    <property type="evidence" value="ECO:0007669"/>
    <property type="project" value="TreeGrafter"/>
</dbReference>
<dbReference type="PANTHER" id="PTHR10088">
    <property type="entry name" value="GLUCOKINASE REGULATORY PROTEIN"/>
    <property type="match status" value="1"/>
</dbReference>
<dbReference type="Gene3D" id="3.40.50.12620">
    <property type="match status" value="1"/>
</dbReference>
<keyword evidence="1" id="KW-0119">Carbohydrate metabolism</keyword>
<dbReference type="FunFam" id="3.40.50.10490:FF:000087">
    <property type="entry name" value="Predicted protein"/>
    <property type="match status" value="1"/>
</dbReference>
<dbReference type="Pfam" id="PF20741">
    <property type="entry name" value="GKRP-like_C"/>
    <property type="match status" value="1"/>
</dbReference>
<evidence type="ECO:0000313" key="4">
    <source>
        <dbReference type="Proteomes" id="UP001344447"/>
    </source>
</evidence>
<dbReference type="GO" id="GO:0005829">
    <property type="term" value="C:cytosol"/>
    <property type="evidence" value="ECO:0007669"/>
    <property type="project" value="TreeGrafter"/>
</dbReference>
<dbReference type="GO" id="GO:0042593">
    <property type="term" value="P:glucose homeostasis"/>
    <property type="evidence" value="ECO:0007669"/>
    <property type="project" value="TreeGrafter"/>
</dbReference>
<protein>
    <recommendedName>
        <fullName evidence="2">SIS domain-containing protein</fullName>
    </recommendedName>
</protein>
<feature type="domain" description="SIS" evidence="2">
    <location>
        <begin position="60"/>
        <end position="273"/>
    </location>
</feature>
<dbReference type="GO" id="GO:0070095">
    <property type="term" value="F:fructose-6-phosphate binding"/>
    <property type="evidence" value="ECO:0007669"/>
    <property type="project" value="TreeGrafter"/>
</dbReference>
<dbReference type="Gene3D" id="1.10.8.1080">
    <property type="match status" value="1"/>
</dbReference>
<dbReference type="SUPFAM" id="SSF53697">
    <property type="entry name" value="SIS domain"/>
    <property type="match status" value="1"/>
</dbReference>
<organism evidence="3 4">
    <name type="scientific">Dictyostelium firmibasis</name>
    <dbReference type="NCBI Taxonomy" id="79012"/>
    <lineage>
        <taxon>Eukaryota</taxon>
        <taxon>Amoebozoa</taxon>
        <taxon>Evosea</taxon>
        <taxon>Eumycetozoa</taxon>
        <taxon>Dictyostelia</taxon>
        <taxon>Dictyosteliales</taxon>
        <taxon>Dictyosteliaceae</taxon>
        <taxon>Dictyostelium</taxon>
    </lineage>
</organism>
<dbReference type="EMBL" id="JAVFKY010000005">
    <property type="protein sequence ID" value="KAK5576205.1"/>
    <property type="molecule type" value="Genomic_DNA"/>
</dbReference>
<dbReference type="Pfam" id="PF22198">
    <property type="entry name" value="GKRP_SIS_2"/>
    <property type="match status" value="1"/>
</dbReference>
<dbReference type="InterPro" id="IPR046348">
    <property type="entry name" value="SIS_dom_sf"/>
</dbReference>
<evidence type="ECO:0000256" key="1">
    <source>
        <dbReference type="ARBA" id="ARBA00023277"/>
    </source>
</evidence>
<evidence type="ECO:0000313" key="3">
    <source>
        <dbReference type="EMBL" id="KAK5576205.1"/>
    </source>
</evidence>
<dbReference type="FunFam" id="1.10.8.1080:FF:000004">
    <property type="entry name" value="Predicted protein"/>
    <property type="match status" value="1"/>
</dbReference>
<dbReference type="PROSITE" id="PS51464">
    <property type="entry name" value="SIS"/>
    <property type="match status" value="1"/>
</dbReference>
<dbReference type="PROSITE" id="PS01272">
    <property type="entry name" value="GCKR"/>
    <property type="match status" value="1"/>
</dbReference>
<accession>A0AAN7TWD5</accession>
<dbReference type="Proteomes" id="UP001344447">
    <property type="component" value="Unassembled WGS sequence"/>
</dbReference>
<dbReference type="GO" id="GO:1901135">
    <property type="term" value="P:carbohydrate derivative metabolic process"/>
    <property type="evidence" value="ECO:0007669"/>
    <property type="project" value="InterPro"/>
</dbReference>
<dbReference type="GO" id="GO:0030246">
    <property type="term" value="F:carbohydrate binding"/>
    <property type="evidence" value="ECO:0007669"/>
    <property type="project" value="TreeGrafter"/>
</dbReference>
<reference evidence="3 4" key="1">
    <citation type="submission" date="2023-11" db="EMBL/GenBank/DDBJ databases">
        <title>Dfirmibasis_genome.</title>
        <authorList>
            <person name="Edelbroek B."/>
            <person name="Kjellin J."/>
            <person name="Jerlstrom-Hultqvist J."/>
            <person name="Soderbom F."/>
        </authorList>
    </citation>
    <scope>NUCLEOTIDE SEQUENCE [LARGE SCALE GENOMIC DNA]</scope>
    <source>
        <strain evidence="3 4">TNS-C-14</strain>
    </source>
</reference>
<dbReference type="Pfam" id="PF22645">
    <property type="entry name" value="GKRP_SIS_N"/>
    <property type="match status" value="1"/>
</dbReference>
<keyword evidence="4" id="KW-1185">Reference proteome</keyword>
<sequence length="632" mass="71156">MTSITERINELTKDLDKVNSAGILRLLRQCDSQIFSGYLDYQSLNDQSIQNEIRSLVDRVVDRLKEGYSINVVTTGAGTSGRLAFFISRSFNKILREKGLTNSIRFNYLIAGGDLCLTVGMEGAEDNIDQALKDIKSQINQTVEGKKELLVYIGVTCGFSAPYVASQLKYLLDLNNKSGNDEKHIISLMGFNPIELARKIKIEKWDYSFNDIVIQLNQKRESQVSCGEKLDYFILNPIFGPEPLTGSTRMKSGTGTKILLELIFSLVLNKWKPIEFPLKLVSNNHDSNDVVDEDDVDGKLKLILKSYEITLRETYYNIEPISKIIDNVGNSLKSKVGHLYYLAPQSLGIVGFIDASETLPTFGARPLDVCGFLMNDKNNKIGGWEVMENRDGDLSSVSEQYNISQSNFLETTLPNSTSNDTIVISISSTQEFNQFKSEILPSLNENFKNQSIHLICFINDQEFTNKDDQSLKNLNLIKISLTNNEILNGLPCFYEISLKWILNSLTTGGFVLAGKVYGNRMIDLGLTNNKLFYRSCGIINSIMGLNSEETARQFLLRSVYSINTTSELPIEIKELPVYRHIEYCDESKVKSIVPVALLLASGKFTSPSLIREEIRKQPIIRILLDQYKPTTI</sequence>